<name>A0A1L2ZKQ2_9MICC</name>
<reference evidence="1 2" key="1">
    <citation type="submission" date="2016-11" db="EMBL/GenBank/DDBJ databases">
        <title>Genome sequencing of Zhihengliuella aestuarii B18 antagonistic to Plasmodiophora brassicae.</title>
        <authorList>
            <person name="Luo Y."/>
        </authorList>
    </citation>
    <scope>NUCLEOTIDE SEQUENCE [LARGE SCALE GENOMIC DNA]</scope>
    <source>
        <strain evidence="1 2">B18</strain>
    </source>
</reference>
<protein>
    <recommendedName>
        <fullName evidence="3">Helix-turn-helix domain-containing protein</fullName>
    </recommendedName>
</protein>
<dbReference type="EMBL" id="CP018135">
    <property type="protein sequence ID" value="APF39934.1"/>
    <property type="molecule type" value="Genomic_DNA"/>
</dbReference>
<evidence type="ECO:0000313" key="1">
    <source>
        <dbReference type="EMBL" id="APF39934.1"/>
    </source>
</evidence>
<dbReference type="KEGG" id="nae:BHE16_01640"/>
<proteinExistence type="predicted"/>
<dbReference type="Proteomes" id="UP000183530">
    <property type="component" value="Chromosome"/>
</dbReference>
<gene>
    <name evidence="1" type="ORF">BHE16_01640</name>
</gene>
<keyword evidence="2" id="KW-1185">Reference proteome</keyword>
<evidence type="ECO:0008006" key="3">
    <source>
        <dbReference type="Google" id="ProtNLM"/>
    </source>
</evidence>
<dbReference type="RefSeq" id="WP_071893411.1">
    <property type="nucleotide sequence ID" value="NZ_CP018135.1"/>
</dbReference>
<sequence length="108" mass="12333">MTSDDEWIDVEAAAERHGCSTKTIQRLVKREELLARSVKIPGRDGRQVIKNLVRVSDLDEIFGQSARERNVRVIREAAPPLSSSQRAFIGKVLLEHLRDRDAKQKKNE</sequence>
<dbReference type="AlphaFoldDB" id="A0A1L2ZKQ2"/>
<evidence type="ECO:0000313" key="2">
    <source>
        <dbReference type="Proteomes" id="UP000183530"/>
    </source>
</evidence>
<dbReference type="OrthoDB" id="4965259at2"/>
<organism evidence="1 2">
    <name type="scientific">Neomicrococcus aestuarii</name>
    <dbReference type="NCBI Taxonomy" id="556325"/>
    <lineage>
        <taxon>Bacteria</taxon>
        <taxon>Bacillati</taxon>
        <taxon>Actinomycetota</taxon>
        <taxon>Actinomycetes</taxon>
        <taxon>Micrococcales</taxon>
        <taxon>Micrococcaceae</taxon>
        <taxon>Neomicrococcus</taxon>
    </lineage>
</organism>
<accession>A0A1L2ZKQ2</accession>